<sequence length="40" mass="4208">MGRKSEGQRPQSISWGKTADEKTQWVGGREEAGGDASTGA</sequence>
<name>A8RHP9_ENTBW</name>
<accession>A8RHP9</accession>
<feature type="compositionally biased region" description="Basic and acidic residues" evidence="1">
    <location>
        <begin position="18"/>
        <end position="32"/>
    </location>
</feature>
<evidence type="ECO:0000256" key="1">
    <source>
        <dbReference type="SAM" id="MobiDB-lite"/>
    </source>
</evidence>
<evidence type="ECO:0000313" key="2">
    <source>
        <dbReference type="EMBL" id="EDP19036.1"/>
    </source>
</evidence>
<dbReference type="PaxDb" id="411902-CLOBOL_00472"/>
<gene>
    <name evidence="2" type="ORF">CLOBOL_00472</name>
</gene>
<feature type="region of interest" description="Disordered" evidence="1">
    <location>
        <begin position="1"/>
        <end position="40"/>
    </location>
</feature>
<organism evidence="2 3">
    <name type="scientific">Enterocloster bolteae (strain ATCC BAA-613 / DSM 15670 / CCUG 46953 / JCM 12243 / WAL 16351)</name>
    <name type="common">Clostridium bolteae</name>
    <dbReference type="NCBI Taxonomy" id="411902"/>
    <lineage>
        <taxon>Bacteria</taxon>
        <taxon>Bacillati</taxon>
        <taxon>Bacillota</taxon>
        <taxon>Clostridia</taxon>
        <taxon>Lachnospirales</taxon>
        <taxon>Lachnospiraceae</taxon>
        <taxon>Enterocloster</taxon>
    </lineage>
</organism>
<dbReference type="HOGENOM" id="CLU_3287281_0_0_9"/>
<reference evidence="2 3" key="1">
    <citation type="submission" date="2007-08" db="EMBL/GenBank/DDBJ databases">
        <authorList>
            <person name="Fulton L."/>
            <person name="Clifton S."/>
            <person name="Fulton B."/>
            <person name="Xu J."/>
            <person name="Minx P."/>
            <person name="Pepin K.H."/>
            <person name="Johnson M."/>
            <person name="Thiruvilangam P."/>
            <person name="Bhonagiri V."/>
            <person name="Nash W.E."/>
            <person name="Mardis E.R."/>
            <person name="Wilson R.K."/>
        </authorList>
    </citation>
    <scope>NUCLEOTIDE SEQUENCE [LARGE SCALE GENOMIC DNA]</scope>
    <source>
        <strain evidence="3">ATCC BAA-613 / DSM 15670 / CCUG 46953 / JCM 12243 / WAL 16351</strain>
    </source>
</reference>
<dbReference type="Proteomes" id="UP000005396">
    <property type="component" value="Unassembled WGS sequence"/>
</dbReference>
<reference evidence="2 3" key="2">
    <citation type="submission" date="2007-09" db="EMBL/GenBank/DDBJ databases">
        <title>Draft genome sequence of Clostridium bolteae (ATCC BAA-613).</title>
        <authorList>
            <person name="Sudarsanam P."/>
            <person name="Ley R."/>
            <person name="Guruge J."/>
            <person name="Turnbaugh P.J."/>
            <person name="Mahowald M."/>
            <person name="Liep D."/>
            <person name="Gordon J."/>
        </authorList>
    </citation>
    <scope>NUCLEOTIDE SEQUENCE [LARGE SCALE GENOMIC DNA]</scope>
    <source>
        <strain evidence="3">ATCC BAA-613 / DSM 15670 / CCUG 46953 / JCM 12243 / WAL 16351</strain>
    </source>
</reference>
<proteinExistence type="predicted"/>
<protein>
    <submittedName>
        <fullName evidence="2">Uncharacterized protein</fullName>
    </submittedName>
</protein>
<comment type="caution">
    <text evidence="2">The sequence shown here is derived from an EMBL/GenBank/DDBJ whole genome shotgun (WGS) entry which is preliminary data.</text>
</comment>
<dbReference type="EMBL" id="ABCC02000009">
    <property type="protein sequence ID" value="EDP19036.1"/>
    <property type="molecule type" value="Genomic_DNA"/>
</dbReference>
<evidence type="ECO:0000313" key="3">
    <source>
        <dbReference type="Proteomes" id="UP000005396"/>
    </source>
</evidence>
<dbReference type="AlphaFoldDB" id="A8RHP9"/>